<dbReference type="Pfam" id="PF20597">
    <property type="entry name" value="pAdhesive_15"/>
    <property type="match status" value="1"/>
</dbReference>
<dbReference type="InterPro" id="IPR026588">
    <property type="entry name" value="Choice_anch_A"/>
</dbReference>
<evidence type="ECO:0000313" key="3">
    <source>
        <dbReference type="Proteomes" id="UP000271624"/>
    </source>
</evidence>
<comment type="caution">
    <text evidence="2">The sequence shown here is derived from an EMBL/GenBank/DDBJ whole genome shotgun (WGS) entry which is preliminary data.</text>
</comment>
<sequence length="135" mass="14052">MISKTINWGIASIPFAASLFFGFAETAKAVELGAASSYNVFVLGDVQQQYTDIEGKLAAAGDINYMDGIGNKLAPNSGDVVIAGGDLTMSNSQVNNGNAVYGKNQYVTNMGEPASILGLGLLAGIAIKKRHNHKA</sequence>
<protein>
    <recommendedName>
        <fullName evidence="1">Choice-of-anchor A domain-containing protein</fullName>
    </recommendedName>
</protein>
<evidence type="ECO:0000259" key="1">
    <source>
        <dbReference type="Pfam" id="PF20597"/>
    </source>
</evidence>
<dbReference type="NCBIfam" id="TIGR04215">
    <property type="entry name" value="choice_anch_A"/>
    <property type="match status" value="1"/>
</dbReference>
<dbReference type="NCBIfam" id="TIGR02595">
    <property type="entry name" value="PEP_CTERM"/>
    <property type="match status" value="1"/>
</dbReference>
<dbReference type="Proteomes" id="UP000271624">
    <property type="component" value="Unassembled WGS sequence"/>
</dbReference>
<reference evidence="2" key="1">
    <citation type="submission" date="2018-12" db="EMBL/GenBank/DDBJ databases">
        <authorList>
            <person name="Will S."/>
            <person name="Neumann-Schaal M."/>
            <person name="Henke P."/>
        </authorList>
    </citation>
    <scope>NUCLEOTIDE SEQUENCE</scope>
    <source>
        <strain evidence="2">PCC 7102</strain>
    </source>
</reference>
<evidence type="ECO:0000313" key="2">
    <source>
        <dbReference type="EMBL" id="RUT05184.1"/>
    </source>
</evidence>
<name>A0A433VGG3_9CYAN</name>
<feature type="domain" description="Choice-of-anchor A" evidence="1">
    <location>
        <begin position="32"/>
        <end position="113"/>
    </location>
</feature>
<gene>
    <name evidence="2" type="ORF">DSM106972_040050</name>
</gene>
<proteinExistence type="predicted"/>
<dbReference type="InterPro" id="IPR013424">
    <property type="entry name" value="Ice-binding_C"/>
</dbReference>
<dbReference type="AlphaFoldDB" id="A0A433VGG3"/>
<dbReference type="EMBL" id="RSCL01000009">
    <property type="protein sequence ID" value="RUT05184.1"/>
    <property type="molecule type" value="Genomic_DNA"/>
</dbReference>
<reference evidence="2" key="2">
    <citation type="journal article" date="2019" name="Genome Biol. Evol.">
        <title>Day and night: Metabolic profiles and evolutionary relationships of six axenic non-marine cyanobacteria.</title>
        <authorList>
            <person name="Will S.E."/>
            <person name="Henke P."/>
            <person name="Boedeker C."/>
            <person name="Huang S."/>
            <person name="Brinkmann H."/>
            <person name="Rohde M."/>
            <person name="Jarek M."/>
            <person name="Friedl T."/>
            <person name="Seufert S."/>
            <person name="Schumacher M."/>
            <person name="Overmann J."/>
            <person name="Neumann-Schaal M."/>
            <person name="Petersen J."/>
        </authorList>
    </citation>
    <scope>NUCLEOTIDE SEQUENCE [LARGE SCALE GENOMIC DNA]</scope>
    <source>
        <strain evidence="2">PCC 7102</strain>
    </source>
</reference>
<dbReference type="OrthoDB" id="287610at2"/>
<organism evidence="2 3">
    <name type="scientific">Dulcicalothrix desertica PCC 7102</name>
    <dbReference type="NCBI Taxonomy" id="232991"/>
    <lineage>
        <taxon>Bacteria</taxon>
        <taxon>Bacillati</taxon>
        <taxon>Cyanobacteriota</taxon>
        <taxon>Cyanophyceae</taxon>
        <taxon>Nostocales</taxon>
        <taxon>Calotrichaceae</taxon>
        <taxon>Dulcicalothrix</taxon>
    </lineage>
</organism>
<keyword evidence="3" id="KW-1185">Reference proteome</keyword>
<accession>A0A433VGG3</accession>
<dbReference type="RefSeq" id="WP_127082427.1">
    <property type="nucleotide sequence ID" value="NZ_RSCL01000009.1"/>
</dbReference>